<accession>G9X2A8</accession>
<dbReference type="EMBL" id="AFZE01000045">
    <property type="protein sequence ID" value="EHL13231.1"/>
    <property type="molecule type" value="Genomic_DNA"/>
</dbReference>
<evidence type="ECO:0000256" key="5">
    <source>
        <dbReference type="ARBA" id="ARBA00022840"/>
    </source>
</evidence>
<keyword evidence="8" id="KW-1003">Cell membrane</keyword>
<feature type="domain" description="CBS" evidence="10">
    <location>
        <begin position="314"/>
        <end position="372"/>
    </location>
</feature>
<dbReference type="GO" id="GO:0005886">
    <property type="term" value="C:plasma membrane"/>
    <property type="evidence" value="ECO:0007669"/>
    <property type="project" value="UniProtKB-SubCell"/>
</dbReference>
<comment type="subcellular location">
    <subcellularLocation>
        <location evidence="8">Cell inner membrane</location>
        <topology evidence="8">Peripheral membrane protein</topology>
    </subcellularLocation>
</comment>
<dbReference type="Gene3D" id="3.10.580.10">
    <property type="entry name" value="CBS-domain"/>
    <property type="match status" value="1"/>
</dbReference>
<evidence type="ECO:0000256" key="2">
    <source>
        <dbReference type="ARBA" id="ARBA00022448"/>
    </source>
</evidence>
<dbReference type="PROSITE" id="PS00211">
    <property type="entry name" value="ABC_TRANSPORTER_1"/>
    <property type="match status" value="1"/>
</dbReference>
<dbReference type="EC" id="7.6.2.9" evidence="8"/>
<dbReference type="PANTHER" id="PTHR43117:SF3">
    <property type="entry name" value="CHOLINE TRANSPORT ATP-BINDING PROTEIN OPUBA"/>
    <property type="match status" value="1"/>
</dbReference>
<dbReference type="GO" id="GO:0005524">
    <property type="term" value="F:ATP binding"/>
    <property type="evidence" value="ECO:0007669"/>
    <property type="project" value="UniProtKB-UniRule"/>
</dbReference>
<keyword evidence="8" id="KW-0997">Cell inner membrane</keyword>
<dbReference type="SMART" id="SM00382">
    <property type="entry name" value="AAA"/>
    <property type="match status" value="1"/>
</dbReference>
<dbReference type="PROSITE" id="PS50893">
    <property type="entry name" value="ABC_TRANSPORTER_2"/>
    <property type="match status" value="1"/>
</dbReference>
<dbReference type="HOGENOM" id="CLU_000604_2_2_9"/>
<dbReference type="PATRIC" id="fig|796937.3.peg.1755"/>
<dbReference type="PROSITE" id="PS51371">
    <property type="entry name" value="CBS"/>
    <property type="match status" value="2"/>
</dbReference>
<keyword evidence="6 7" id="KW-0129">CBS domain</keyword>
<comment type="subunit">
    <text evidence="8">The complex is probably composed of two ATP-binding proteins, two transmembrane proteins and a solute-binding protein.</text>
</comment>
<evidence type="ECO:0000256" key="7">
    <source>
        <dbReference type="PROSITE-ProRule" id="PRU00703"/>
    </source>
</evidence>
<dbReference type="SMART" id="SM00116">
    <property type="entry name" value="CBS"/>
    <property type="match status" value="2"/>
</dbReference>
<keyword evidence="8" id="KW-0472">Membrane</keyword>
<dbReference type="InterPro" id="IPR003439">
    <property type="entry name" value="ABC_transporter-like_ATP-bd"/>
</dbReference>
<dbReference type="GO" id="GO:0031460">
    <property type="term" value="P:glycine betaine transport"/>
    <property type="evidence" value="ECO:0007669"/>
    <property type="project" value="InterPro"/>
</dbReference>
<evidence type="ECO:0000313" key="12">
    <source>
        <dbReference type="Proteomes" id="UP000006437"/>
    </source>
</evidence>
<dbReference type="PANTHER" id="PTHR43117">
    <property type="entry name" value="OSMOPROTECTANT IMPORT ATP-BINDING PROTEIN OSMV"/>
    <property type="match status" value="1"/>
</dbReference>
<evidence type="ECO:0000259" key="10">
    <source>
        <dbReference type="PROSITE" id="PS51371"/>
    </source>
</evidence>
<dbReference type="FunFam" id="3.40.50.300:FF:000425">
    <property type="entry name" value="Probable ABC transporter, ATP-binding subunit"/>
    <property type="match status" value="1"/>
</dbReference>
<dbReference type="SUPFAM" id="SSF52540">
    <property type="entry name" value="P-loop containing nucleoside triphosphate hydrolases"/>
    <property type="match status" value="1"/>
</dbReference>
<sequence length="390" mass="44270">MIEFKSVSKVYLGGKVAVHNVNLKIEDGQFIVFIGTSGSGKTTCMRMINKMIEPSSGNILIDGKDIKNMNDVALRRSIGYVIQQIGLMPHMNIFENIVMVPRLLKMPENKLREIAENLIKKVDLPVEYLDRYPKELSGGQQQRIGVIRALSANQNIILMDEPFGALDPITRENLQTLVKNLQVELGKTFIFVTHDIDEALLLADKIAIMDNGQVIQYDTPQNILKSPANDFVKNLLGEKRLDHAKFDYLPVEEVMIRNPKSINYKKTTHEAMEIMHNSRVDSLFLVDDENVLIGMADVFDIRSSNRESSKIEDYNLPANAINRKTPLRDAIFYINKLGYRNLPIVDEEMHLIGLVTRASVMDIIYKGFLGDYTPEKNDNDIIVTSDMKEV</sequence>
<dbReference type="BioCyc" id="EBAC796937-HMP:GMGH-532-MONOMER"/>
<keyword evidence="3" id="KW-0677">Repeat</keyword>
<dbReference type="GO" id="GO:0015418">
    <property type="term" value="F:ABC-type quaternary ammonium compound transporting activity"/>
    <property type="evidence" value="ECO:0007669"/>
    <property type="project" value="UniProtKB-EC"/>
</dbReference>
<dbReference type="RefSeq" id="WP_009524768.1">
    <property type="nucleotide sequence ID" value="NZ_JH414547.1"/>
</dbReference>
<keyword evidence="2 8" id="KW-0813">Transport</keyword>
<evidence type="ECO:0000313" key="11">
    <source>
        <dbReference type="EMBL" id="EHL13231.1"/>
    </source>
</evidence>
<feature type="domain" description="ABC transporter" evidence="9">
    <location>
        <begin position="2"/>
        <end position="236"/>
    </location>
</feature>
<evidence type="ECO:0000256" key="8">
    <source>
        <dbReference type="RuleBase" id="RU369116"/>
    </source>
</evidence>
<organism evidence="11 12">
    <name type="scientific">Peptoanaerobacter stomatis</name>
    <dbReference type="NCBI Taxonomy" id="796937"/>
    <lineage>
        <taxon>Bacteria</taxon>
        <taxon>Bacillati</taxon>
        <taxon>Bacillota</taxon>
        <taxon>Clostridia</taxon>
        <taxon>Peptostreptococcales</taxon>
        <taxon>Filifactoraceae</taxon>
        <taxon>Peptoanaerobacter</taxon>
    </lineage>
</organism>
<protein>
    <recommendedName>
        <fullName evidence="8">Quaternary amine transport ATP-binding protein</fullName>
        <ecNumber evidence="8">7.6.2.9</ecNumber>
    </recommendedName>
</protein>
<dbReference type="NCBIfam" id="TIGR01186">
    <property type="entry name" value="proV"/>
    <property type="match status" value="1"/>
</dbReference>
<evidence type="ECO:0000256" key="3">
    <source>
        <dbReference type="ARBA" id="ARBA00022737"/>
    </source>
</evidence>
<dbReference type="Pfam" id="PF00005">
    <property type="entry name" value="ABC_tran"/>
    <property type="match status" value="1"/>
</dbReference>
<dbReference type="InterPro" id="IPR046342">
    <property type="entry name" value="CBS_dom_sf"/>
</dbReference>
<dbReference type="Gene3D" id="3.40.50.300">
    <property type="entry name" value="P-loop containing nucleotide triphosphate hydrolases"/>
    <property type="match status" value="1"/>
</dbReference>
<dbReference type="SUPFAM" id="SSF54631">
    <property type="entry name" value="CBS-domain pair"/>
    <property type="match status" value="1"/>
</dbReference>
<dbReference type="Pfam" id="PF00571">
    <property type="entry name" value="CBS"/>
    <property type="match status" value="2"/>
</dbReference>
<gene>
    <name evidence="11" type="ORF">HMPREF9629_00531</name>
</gene>
<evidence type="ECO:0000256" key="6">
    <source>
        <dbReference type="ARBA" id="ARBA00023122"/>
    </source>
</evidence>
<dbReference type="InterPro" id="IPR005892">
    <property type="entry name" value="Gly-betaine_transp_ATP-bd"/>
</dbReference>
<dbReference type="InterPro" id="IPR000644">
    <property type="entry name" value="CBS_dom"/>
</dbReference>
<keyword evidence="5 8" id="KW-0067">ATP-binding</keyword>
<dbReference type="AlphaFoldDB" id="G9X2A8"/>
<evidence type="ECO:0000256" key="1">
    <source>
        <dbReference type="ARBA" id="ARBA00005417"/>
    </source>
</evidence>
<proteinExistence type="inferred from homology"/>
<dbReference type="InterPro" id="IPR017871">
    <property type="entry name" value="ABC_transporter-like_CS"/>
</dbReference>
<evidence type="ECO:0000259" key="9">
    <source>
        <dbReference type="PROSITE" id="PS50893"/>
    </source>
</evidence>
<dbReference type="Proteomes" id="UP000006437">
    <property type="component" value="Unassembled WGS sequence"/>
</dbReference>
<evidence type="ECO:0000256" key="4">
    <source>
        <dbReference type="ARBA" id="ARBA00022741"/>
    </source>
</evidence>
<dbReference type="InterPro" id="IPR003593">
    <property type="entry name" value="AAA+_ATPase"/>
</dbReference>
<dbReference type="GO" id="GO:0016887">
    <property type="term" value="F:ATP hydrolysis activity"/>
    <property type="evidence" value="ECO:0007669"/>
    <property type="project" value="UniProtKB-UniRule"/>
</dbReference>
<dbReference type="InterPro" id="IPR027417">
    <property type="entry name" value="P-loop_NTPase"/>
</dbReference>
<comment type="catalytic activity">
    <reaction evidence="8">
        <text>a quaternary ammonium(out) + ATP + H2O = a quaternary ammonium(in) + ADP + phosphate + H(+)</text>
        <dbReference type="Rhea" id="RHEA:11036"/>
        <dbReference type="ChEBI" id="CHEBI:15377"/>
        <dbReference type="ChEBI" id="CHEBI:15378"/>
        <dbReference type="ChEBI" id="CHEBI:30616"/>
        <dbReference type="ChEBI" id="CHEBI:35267"/>
        <dbReference type="ChEBI" id="CHEBI:43474"/>
        <dbReference type="ChEBI" id="CHEBI:456216"/>
    </reaction>
</comment>
<keyword evidence="4 8" id="KW-0547">Nucleotide-binding</keyword>
<dbReference type="GO" id="GO:0006865">
    <property type="term" value="P:amino acid transport"/>
    <property type="evidence" value="ECO:0007669"/>
    <property type="project" value="UniProtKB-UniRule"/>
</dbReference>
<reference evidence="11 12" key="1">
    <citation type="submission" date="2011-08" db="EMBL/GenBank/DDBJ databases">
        <title>The Genome Sequence of Eubacteriaceae bacterium ACC19a.</title>
        <authorList>
            <consortium name="The Broad Institute Genome Sequencing Platform"/>
            <person name="Earl A."/>
            <person name="Ward D."/>
            <person name="Feldgarden M."/>
            <person name="Gevers D."/>
            <person name="Sizova M."/>
            <person name="Hazen A."/>
            <person name="Epstein S."/>
            <person name="Young S.K."/>
            <person name="Zeng Q."/>
            <person name="Gargeya S."/>
            <person name="Fitzgerald M."/>
            <person name="Haas B."/>
            <person name="Abouelleil A."/>
            <person name="Alvarado L."/>
            <person name="Arachchi H.M."/>
            <person name="Berlin A."/>
            <person name="Brown A."/>
            <person name="Chapman S.B."/>
            <person name="Chen Z."/>
            <person name="Dunbar C."/>
            <person name="Freedman E."/>
            <person name="Gearin G."/>
            <person name="Gellesch M."/>
            <person name="Goldberg J."/>
            <person name="Griggs A."/>
            <person name="Gujja S."/>
            <person name="Heiman D."/>
            <person name="Howarth C."/>
            <person name="Larson L."/>
            <person name="Lui A."/>
            <person name="MacDonald P.J.P."/>
            <person name="Montmayeur A."/>
            <person name="Murphy C."/>
            <person name="Neiman D."/>
            <person name="Pearson M."/>
            <person name="Priest M."/>
            <person name="Roberts A."/>
            <person name="Saif S."/>
            <person name="Shea T."/>
            <person name="Shenoy N."/>
            <person name="Sisk P."/>
            <person name="Stolte C."/>
            <person name="Sykes S."/>
            <person name="Wortman J."/>
            <person name="Nusbaum C."/>
            <person name="Birren B."/>
        </authorList>
    </citation>
    <scope>NUCLEOTIDE SEQUENCE [LARGE SCALE GENOMIC DNA]</scope>
    <source>
        <strain evidence="11 12">ACC19a</strain>
    </source>
</reference>
<feature type="domain" description="CBS" evidence="10">
    <location>
        <begin position="255"/>
        <end position="311"/>
    </location>
</feature>
<comment type="similarity">
    <text evidence="1 8">Belongs to the ABC transporter superfamily.</text>
</comment>
<comment type="caution">
    <text evidence="11">The sequence shown here is derived from an EMBL/GenBank/DDBJ whole genome shotgun (WGS) entry which is preliminary data.</text>
</comment>
<name>G9X2A8_9FIRM</name>